<accession>A0A075R678</accession>
<dbReference type="EMBL" id="CP007806">
    <property type="protein sequence ID" value="AIG27299.1"/>
    <property type="molecule type" value="Genomic_DNA"/>
</dbReference>
<dbReference type="STRING" id="1042163.BRLA_c029870"/>
<keyword evidence="2" id="KW-1185">Reference proteome</keyword>
<gene>
    <name evidence="1" type="ORF">BRLA_c029870</name>
</gene>
<dbReference type="Proteomes" id="UP000005850">
    <property type="component" value="Chromosome"/>
</dbReference>
<sequence length="56" mass="6204">MAKLEQVVEEAVVKKQAGVIAQAHIAYDKLMTEIHENSQKARVLGANISYFPGYQS</sequence>
<protein>
    <submittedName>
        <fullName evidence="1">Uncharacterized protein</fullName>
    </submittedName>
</protein>
<reference evidence="1 2" key="1">
    <citation type="journal article" date="2011" name="J. Bacteriol.">
        <title>Genome sequence of Brevibacillus laterosporus LMG 15441, a pathogen of invertebrates.</title>
        <authorList>
            <person name="Djukic M."/>
            <person name="Poehlein A."/>
            <person name="Thurmer A."/>
            <person name="Daniel R."/>
        </authorList>
    </citation>
    <scope>NUCLEOTIDE SEQUENCE [LARGE SCALE GENOMIC DNA]</scope>
    <source>
        <strain evidence="1 2">LMG 15441</strain>
    </source>
</reference>
<dbReference type="HOGENOM" id="CLU_3005170_0_0_9"/>
<dbReference type="AlphaFoldDB" id="A0A075R678"/>
<dbReference type="KEGG" id="blr:BRLA_c029870"/>
<evidence type="ECO:0000313" key="2">
    <source>
        <dbReference type="Proteomes" id="UP000005850"/>
    </source>
</evidence>
<dbReference type="RefSeq" id="WP_003335816.1">
    <property type="nucleotide sequence ID" value="NZ_CP007806.1"/>
</dbReference>
<name>A0A075R678_BRELA</name>
<evidence type="ECO:0000313" key="1">
    <source>
        <dbReference type="EMBL" id="AIG27299.1"/>
    </source>
</evidence>
<proteinExistence type="predicted"/>
<organism evidence="1 2">
    <name type="scientific">Brevibacillus laterosporus LMG 15441</name>
    <dbReference type="NCBI Taxonomy" id="1042163"/>
    <lineage>
        <taxon>Bacteria</taxon>
        <taxon>Bacillati</taxon>
        <taxon>Bacillota</taxon>
        <taxon>Bacilli</taxon>
        <taxon>Bacillales</taxon>
        <taxon>Paenibacillaceae</taxon>
        <taxon>Brevibacillus</taxon>
    </lineage>
</organism>